<organism evidence="1 2">
    <name type="scientific">Prorocentrum cordatum</name>
    <dbReference type="NCBI Taxonomy" id="2364126"/>
    <lineage>
        <taxon>Eukaryota</taxon>
        <taxon>Sar</taxon>
        <taxon>Alveolata</taxon>
        <taxon>Dinophyceae</taxon>
        <taxon>Prorocentrales</taxon>
        <taxon>Prorocentraceae</taxon>
        <taxon>Prorocentrum</taxon>
    </lineage>
</organism>
<evidence type="ECO:0000313" key="1">
    <source>
        <dbReference type="EMBL" id="CAK0832605.1"/>
    </source>
</evidence>
<sequence length="95" mass="10194">VAQCFAAIASSAFVVKTAGPDFKRLVRSLSTVQRVAGALVAGAPRAAEQPARCDNPRGAMGAPRKKRLPQMAYLMALRERPHPDAFHIAAKKRAQ</sequence>
<reference evidence="1" key="1">
    <citation type="submission" date="2023-10" db="EMBL/GenBank/DDBJ databases">
        <authorList>
            <person name="Chen Y."/>
            <person name="Shah S."/>
            <person name="Dougan E. K."/>
            <person name="Thang M."/>
            <person name="Chan C."/>
        </authorList>
    </citation>
    <scope>NUCLEOTIDE SEQUENCE [LARGE SCALE GENOMIC DNA]</scope>
</reference>
<dbReference type="Proteomes" id="UP001189429">
    <property type="component" value="Unassembled WGS sequence"/>
</dbReference>
<feature type="non-terminal residue" evidence="1">
    <location>
        <position position="95"/>
    </location>
</feature>
<protein>
    <submittedName>
        <fullName evidence="1">Uncharacterized protein</fullName>
    </submittedName>
</protein>
<comment type="caution">
    <text evidence="1">The sequence shown here is derived from an EMBL/GenBank/DDBJ whole genome shotgun (WGS) entry which is preliminary data.</text>
</comment>
<dbReference type="EMBL" id="CAUYUJ010011791">
    <property type="protein sequence ID" value="CAK0832605.1"/>
    <property type="molecule type" value="Genomic_DNA"/>
</dbReference>
<proteinExistence type="predicted"/>
<gene>
    <name evidence="1" type="ORF">PCOR1329_LOCUS30584</name>
</gene>
<accession>A0ABN9SLC1</accession>
<evidence type="ECO:0000313" key="2">
    <source>
        <dbReference type="Proteomes" id="UP001189429"/>
    </source>
</evidence>
<feature type="non-terminal residue" evidence="1">
    <location>
        <position position="1"/>
    </location>
</feature>
<keyword evidence="2" id="KW-1185">Reference proteome</keyword>
<name>A0ABN9SLC1_9DINO</name>